<evidence type="ECO:0000313" key="2">
    <source>
        <dbReference type="EMBL" id="SNY48288.1"/>
    </source>
</evidence>
<feature type="transmembrane region" description="Helical" evidence="1">
    <location>
        <begin position="134"/>
        <end position="154"/>
    </location>
</feature>
<keyword evidence="1" id="KW-0472">Membrane</keyword>
<feature type="transmembrane region" description="Helical" evidence="1">
    <location>
        <begin position="12"/>
        <end position="29"/>
    </location>
</feature>
<feature type="transmembrane region" description="Helical" evidence="1">
    <location>
        <begin position="329"/>
        <end position="347"/>
    </location>
</feature>
<feature type="transmembrane region" description="Helical" evidence="1">
    <location>
        <begin position="111"/>
        <end position="128"/>
    </location>
</feature>
<feature type="transmembrane region" description="Helical" evidence="1">
    <location>
        <begin position="381"/>
        <end position="398"/>
    </location>
</feature>
<evidence type="ECO:0000256" key="1">
    <source>
        <dbReference type="SAM" id="Phobius"/>
    </source>
</evidence>
<dbReference type="AlphaFoldDB" id="A0A285IJZ6"/>
<feature type="transmembrane region" description="Helical" evidence="1">
    <location>
        <begin position="228"/>
        <end position="248"/>
    </location>
</feature>
<keyword evidence="1" id="KW-0812">Transmembrane</keyword>
<dbReference type="EMBL" id="OBEA01000002">
    <property type="protein sequence ID" value="SNY48288.1"/>
    <property type="molecule type" value="Genomic_DNA"/>
</dbReference>
<evidence type="ECO:0000313" key="3">
    <source>
        <dbReference type="Proteomes" id="UP000231655"/>
    </source>
</evidence>
<accession>A0A285IJZ6</accession>
<dbReference type="OrthoDB" id="8447935at2"/>
<sequence>MIADPQQTRRVLAPALFLAFVLLSLWKVSPLLPPGRFWAEEGTYFAPAIWSAPGLEGLRFLFQGHLQLVTNLLVWLAGQVPLAVAPAVTTLGTLALQWGAAALLVFPARRLGLSAGGCALVLAAMLMITPSEVWANATNAHFHTAVIAGLLLALPCGSRGEQGARLALLALCGFSGVPANFLGPFFLLRALLERDRARGAEAAVLLLTASVQLVLIMLNRDAVTGRDFALEASLLLVPLAKIAAYPLLDGIALDWSLARLTDLRDGDLRLIWLPLLLLLPHAALGWAAWRQGNLAALLMLATAFFSAILSTFLALGSPEEYLTVPSAAARYYHAPLVFLVLAAALVAGRQPAPWLFLALLCWFLHPVTGLFYLLGLALRRIWAPAAAVVAGLWLLVFLQQLPMPVVGPAWAPALAAREGNIVAIWPTGWEIALPPGY</sequence>
<feature type="transmembrane region" description="Helical" evidence="1">
    <location>
        <begin position="166"/>
        <end position="187"/>
    </location>
</feature>
<keyword evidence="1" id="KW-1133">Transmembrane helix</keyword>
<feature type="transmembrane region" description="Helical" evidence="1">
    <location>
        <begin position="296"/>
        <end position="317"/>
    </location>
</feature>
<name>A0A285IJZ6_9RHOB</name>
<feature type="transmembrane region" description="Helical" evidence="1">
    <location>
        <begin position="268"/>
        <end position="289"/>
    </location>
</feature>
<reference evidence="2 3" key="1">
    <citation type="submission" date="2017-09" db="EMBL/GenBank/DDBJ databases">
        <authorList>
            <person name="Ehlers B."/>
            <person name="Leendertz F.H."/>
        </authorList>
    </citation>
    <scope>NUCLEOTIDE SEQUENCE [LARGE SCALE GENOMIC DNA]</scope>
    <source>
        <strain evidence="2 3">CGMCC 1.12662</strain>
    </source>
</reference>
<gene>
    <name evidence="2" type="ORF">SAMN06297129_1389</name>
</gene>
<feature type="transmembrane region" description="Helical" evidence="1">
    <location>
        <begin position="354"/>
        <end position="375"/>
    </location>
</feature>
<dbReference type="RefSeq" id="WP_143516866.1">
    <property type="nucleotide sequence ID" value="NZ_OBEA01000002.1"/>
</dbReference>
<feature type="transmembrane region" description="Helical" evidence="1">
    <location>
        <begin position="82"/>
        <end position="104"/>
    </location>
</feature>
<feature type="transmembrane region" description="Helical" evidence="1">
    <location>
        <begin position="199"/>
        <end position="216"/>
    </location>
</feature>
<organism evidence="2 3">
    <name type="scientific">Pseudooceanicola antarcticus</name>
    <dbReference type="NCBI Taxonomy" id="1247613"/>
    <lineage>
        <taxon>Bacteria</taxon>
        <taxon>Pseudomonadati</taxon>
        <taxon>Pseudomonadota</taxon>
        <taxon>Alphaproteobacteria</taxon>
        <taxon>Rhodobacterales</taxon>
        <taxon>Paracoccaceae</taxon>
        <taxon>Pseudooceanicola</taxon>
    </lineage>
</organism>
<protein>
    <submittedName>
        <fullName evidence="2">Uncharacterized protein</fullName>
    </submittedName>
</protein>
<proteinExistence type="predicted"/>
<dbReference type="Proteomes" id="UP000231655">
    <property type="component" value="Unassembled WGS sequence"/>
</dbReference>